<dbReference type="GO" id="GO:0016020">
    <property type="term" value="C:membrane"/>
    <property type="evidence" value="ECO:0007669"/>
    <property type="project" value="InterPro"/>
</dbReference>
<dbReference type="EMBL" id="CABVHQ010000008">
    <property type="protein sequence ID" value="VVN83074.1"/>
    <property type="molecule type" value="Genomic_DNA"/>
</dbReference>
<reference evidence="5 6" key="1">
    <citation type="submission" date="2019-09" db="EMBL/GenBank/DDBJ databases">
        <authorList>
            <person name="Chandra G."/>
            <person name="Truman W A."/>
        </authorList>
    </citation>
    <scope>NUCLEOTIDE SEQUENCE [LARGE SCALE GENOMIC DNA]</scope>
    <source>
        <strain evidence="5">PS691</strain>
    </source>
</reference>
<dbReference type="GO" id="GO:0005524">
    <property type="term" value="F:ATP binding"/>
    <property type="evidence" value="ECO:0007669"/>
    <property type="project" value="InterPro"/>
</dbReference>
<keyword evidence="3" id="KW-1133">Transmembrane helix</keyword>
<keyword evidence="3" id="KW-0472">Membrane</keyword>
<dbReference type="GO" id="GO:0008270">
    <property type="term" value="F:zinc ion binding"/>
    <property type="evidence" value="ECO:0007669"/>
    <property type="project" value="InterPro"/>
</dbReference>
<keyword evidence="2" id="KW-0378">Hydrolase</keyword>
<protein>
    <recommendedName>
        <fullName evidence="4">Peptidase M41 FtsH extracellular domain-containing protein</fullName>
    </recommendedName>
</protein>
<proteinExistence type="predicted"/>
<organism evidence="5 6">
    <name type="scientific">Pseudomonas fluorescens</name>
    <dbReference type="NCBI Taxonomy" id="294"/>
    <lineage>
        <taxon>Bacteria</taxon>
        <taxon>Pseudomonadati</taxon>
        <taxon>Pseudomonadota</taxon>
        <taxon>Gammaproteobacteria</taxon>
        <taxon>Pseudomonadales</taxon>
        <taxon>Pseudomonadaceae</taxon>
        <taxon>Pseudomonas</taxon>
    </lineage>
</organism>
<dbReference type="RefSeq" id="WP_150641322.1">
    <property type="nucleotide sequence ID" value="NZ_CABVHQ010000008.1"/>
</dbReference>
<name>A0A5E7B2N3_PSEFL</name>
<keyword evidence="3" id="KW-0812">Transmembrane</keyword>
<evidence type="ECO:0000259" key="4">
    <source>
        <dbReference type="Pfam" id="PF06480"/>
    </source>
</evidence>
<feature type="transmembrane region" description="Helical" evidence="3">
    <location>
        <begin position="6"/>
        <end position="27"/>
    </location>
</feature>
<evidence type="ECO:0000256" key="2">
    <source>
        <dbReference type="ARBA" id="ARBA00022801"/>
    </source>
</evidence>
<gene>
    <name evidence="5" type="ORF">PS691_01252</name>
</gene>
<evidence type="ECO:0000313" key="5">
    <source>
        <dbReference type="EMBL" id="VVN83074.1"/>
    </source>
</evidence>
<dbReference type="InterPro" id="IPR011546">
    <property type="entry name" value="Pept_M41_FtsH_extracell"/>
</dbReference>
<dbReference type="GO" id="GO:0004176">
    <property type="term" value="F:ATP-dependent peptidase activity"/>
    <property type="evidence" value="ECO:0007669"/>
    <property type="project" value="InterPro"/>
</dbReference>
<dbReference type="Proteomes" id="UP000337909">
    <property type="component" value="Unassembled WGS sequence"/>
</dbReference>
<evidence type="ECO:0000256" key="1">
    <source>
        <dbReference type="ARBA" id="ARBA00022670"/>
    </source>
</evidence>
<dbReference type="GO" id="GO:0006508">
    <property type="term" value="P:proteolysis"/>
    <property type="evidence" value="ECO:0007669"/>
    <property type="project" value="UniProtKB-KW"/>
</dbReference>
<keyword evidence="1" id="KW-0645">Protease</keyword>
<accession>A0A5E7B2N3</accession>
<dbReference type="Pfam" id="PF06480">
    <property type="entry name" value="FtsH_ext"/>
    <property type="match status" value="1"/>
</dbReference>
<dbReference type="GO" id="GO:0004222">
    <property type="term" value="F:metalloendopeptidase activity"/>
    <property type="evidence" value="ECO:0007669"/>
    <property type="project" value="InterPro"/>
</dbReference>
<evidence type="ECO:0000256" key="3">
    <source>
        <dbReference type="SAM" id="Phobius"/>
    </source>
</evidence>
<evidence type="ECO:0000313" key="6">
    <source>
        <dbReference type="Proteomes" id="UP000337909"/>
    </source>
</evidence>
<dbReference type="AlphaFoldDB" id="A0A5E7B2N3"/>
<sequence>MKKNHQWNLSYFAIAFVMLTLVQFLFIERRVVQSIPYSQFLQLLNEQKLSDLRVEKDQISGNLHRRR</sequence>
<feature type="domain" description="Peptidase M41 FtsH extracellular" evidence="4">
    <location>
        <begin position="11"/>
        <end position="60"/>
    </location>
</feature>